<comment type="caution">
    <text evidence="2">The sequence shown here is derived from an EMBL/GenBank/DDBJ whole genome shotgun (WGS) entry which is preliminary data.</text>
</comment>
<accession>A0A6V6YXE4</accession>
<protein>
    <recommendedName>
        <fullName evidence="1">DUF4180 domain-containing protein</fullName>
    </recommendedName>
</protein>
<dbReference type="InterPro" id="IPR025438">
    <property type="entry name" value="DUF4180"/>
</dbReference>
<dbReference type="Pfam" id="PF13788">
    <property type="entry name" value="DUF4180"/>
    <property type="match status" value="1"/>
</dbReference>
<dbReference type="EMBL" id="CAIJDO010000124">
    <property type="protein sequence ID" value="CAD0004153.1"/>
    <property type="molecule type" value="Genomic_DNA"/>
</dbReference>
<reference evidence="2 3" key="1">
    <citation type="submission" date="2020-06" db="EMBL/GenBank/DDBJ databases">
        <authorList>
            <person name="Criscuolo A."/>
        </authorList>
    </citation>
    <scope>NUCLEOTIDE SEQUENCE [LARGE SCALE GENOMIC DNA]</scope>
    <source>
        <strain evidence="3">CIP 110025</strain>
    </source>
</reference>
<name>A0A6V6YXE4_9FLAO</name>
<evidence type="ECO:0000259" key="1">
    <source>
        <dbReference type="Pfam" id="PF13788"/>
    </source>
</evidence>
<feature type="domain" description="DUF4180" evidence="1">
    <location>
        <begin position="10"/>
        <end position="117"/>
    </location>
</feature>
<sequence length="119" mass="13804">MKIETHIISNIRIAEIIAENIIIDSSEDGAQLLADVYYQDFDHIIVYEKNITPLFFDLKTGIAGEILQKFSNFRVRLAIIGDFEKFQSKSIRDFIFESNKNRQINFTASLKESLEKLSR</sequence>
<dbReference type="AlphaFoldDB" id="A0A6V6YXE4"/>
<organism evidence="2 3">
    <name type="scientific">Flavobacterium chungangense</name>
    <dbReference type="NCBI Taxonomy" id="554283"/>
    <lineage>
        <taxon>Bacteria</taxon>
        <taxon>Pseudomonadati</taxon>
        <taxon>Bacteroidota</taxon>
        <taxon>Flavobacteriia</taxon>
        <taxon>Flavobacteriales</taxon>
        <taxon>Flavobacteriaceae</taxon>
        <taxon>Flavobacterium</taxon>
    </lineage>
</organism>
<dbReference type="RefSeq" id="WP_031455726.1">
    <property type="nucleotide sequence ID" value="NZ_CAIJDO010000124.1"/>
</dbReference>
<proteinExistence type="predicted"/>
<gene>
    <name evidence="2" type="ORF">FLACHUCJ7_01768</name>
</gene>
<keyword evidence="3" id="KW-1185">Reference proteome</keyword>
<dbReference type="Proteomes" id="UP000556700">
    <property type="component" value="Unassembled WGS sequence"/>
</dbReference>
<evidence type="ECO:0000313" key="3">
    <source>
        <dbReference type="Proteomes" id="UP000556700"/>
    </source>
</evidence>
<evidence type="ECO:0000313" key="2">
    <source>
        <dbReference type="EMBL" id="CAD0004153.1"/>
    </source>
</evidence>